<sequence>MSITSEELNYLIWRYLQESGKELSALALQEDTRVLEFEERFGEHFPIGSLVNFVQRGILYTEADLMVKGDGSVIEQSEEFDQSYGKNFSLIQALEIDRQKYPEIVAEGRFALAGDPAASDAMTSAKSSMPETANNQDFIKTLKEVSKIPVSASAQWSTKSELILASVEQNLTLALRTYKNEEESLIETSKLIAQLSIIPGVSTTNSESNEVTVLEWAPDGNLLACGMENGNLVLWSANNKLCNILTLHRSAILAVKWSSDNSHILSYDVQNTAVIWNTSTGTALQIFELKDDNSSEVLGVDVEWLGVDKFVIPGLQGSILVYSLGENKPVGKLLGHTATLTGLEFNTKNRMLLSSSEDLTLRIWRSGSINSSNCFYGHSQSITCAQWLDEEKVISTSMDGTVRVWSCRSNAQVALALVDGTPILCGSLSPDKTKFAIGKMDGEVTVYEISLLLDKLRDNGNSTSVQPLSIPIFGDFQSDEAESYVNTLSWDSESQYLSINYSQTKVSVISVE</sequence>
<evidence type="ECO:0000313" key="7">
    <source>
        <dbReference type="EMBL" id="SCU92313.1"/>
    </source>
</evidence>
<keyword evidence="8" id="KW-1185">Reference proteome</keyword>
<dbReference type="InterPro" id="IPR015943">
    <property type="entry name" value="WD40/YVTN_repeat-like_dom_sf"/>
</dbReference>
<dbReference type="PROSITE" id="PS50896">
    <property type="entry name" value="LISH"/>
    <property type="match status" value="1"/>
</dbReference>
<dbReference type="PROSITE" id="PS50294">
    <property type="entry name" value="WD_REPEATS_REGION"/>
    <property type="match status" value="2"/>
</dbReference>
<dbReference type="Pfam" id="PF08513">
    <property type="entry name" value="LisH"/>
    <property type="match status" value="1"/>
</dbReference>
<feature type="repeat" description="WD" evidence="5">
    <location>
        <begin position="245"/>
        <end position="286"/>
    </location>
</feature>
<evidence type="ECO:0000256" key="2">
    <source>
        <dbReference type="ARBA" id="ARBA00022574"/>
    </source>
</evidence>
<dbReference type="SMART" id="SM00667">
    <property type="entry name" value="LisH"/>
    <property type="match status" value="1"/>
</dbReference>
<dbReference type="Gene3D" id="2.130.10.10">
    <property type="entry name" value="YVTN repeat-like/Quinoprotein amine dehydrogenase"/>
    <property type="match status" value="1"/>
</dbReference>
<dbReference type="Pfam" id="PF12894">
    <property type="entry name" value="ANAPC4_WD40"/>
    <property type="match status" value="1"/>
</dbReference>
<evidence type="ECO:0000259" key="6">
    <source>
        <dbReference type="Pfam" id="PF12894"/>
    </source>
</evidence>
<dbReference type="SMART" id="SM00320">
    <property type="entry name" value="WD40"/>
    <property type="match status" value="5"/>
</dbReference>
<dbReference type="EMBL" id="LT598465">
    <property type="protein sequence ID" value="SCU92313.1"/>
    <property type="molecule type" value="Genomic_DNA"/>
</dbReference>
<dbReference type="GO" id="GO:0006357">
    <property type="term" value="P:regulation of transcription by RNA polymerase II"/>
    <property type="evidence" value="ECO:0007669"/>
    <property type="project" value="TreeGrafter"/>
</dbReference>
<dbReference type="InterPro" id="IPR024977">
    <property type="entry name" value="Apc4-like_WD40_dom"/>
</dbReference>
<feature type="repeat" description="WD" evidence="5">
    <location>
        <begin position="375"/>
        <end position="415"/>
    </location>
</feature>
<accession>A0A1G4JNN9</accession>
<comment type="subcellular location">
    <subcellularLocation>
        <location evidence="1">Nucleus</location>
    </subcellularLocation>
</comment>
<feature type="domain" description="Anaphase-promoting complex subunit 4-like WD40" evidence="6">
    <location>
        <begin position="195"/>
        <end position="259"/>
    </location>
</feature>
<dbReference type="GO" id="GO:0003714">
    <property type="term" value="F:transcription corepressor activity"/>
    <property type="evidence" value="ECO:0007669"/>
    <property type="project" value="InterPro"/>
</dbReference>
<evidence type="ECO:0000313" key="8">
    <source>
        <dbReference type="Proteomes" id="UP000191024"/>
    </source>
</evidence>
<dbReference type="InterPro" id="IPR036322">
    <property type="entry name" value="WD40_repeat_dom_sf"/>
</dbReference>
<gene>
    <name evidence="7" type="ORF">LAMI_0E09736G</name>
</gene>
<dbReference type="PROSITE" id="PS50082">
    <property type="entry name" value="WD_REPEATS_2"/>
    <property type="match status" value="4"/>
</dbReference>
<name>A0A1G4JNN9_9SACH</name>
<keyword evidence="4" id="KW-0539">Nucleus</keyword>
<feature type="repeat" description="WD" evidence="5">
    <location>
        <begin position="333"/>
        <end position="364"/>
    </location>
</feature>
<dbReference type="Pfam" id="PF00400">
    <property type="entry name" value="WD40"/>
    <property type="match status" value="2"/>
</dbReference>
<dbReference type="PANTHER" id="PTHR22846">
    <property type="entry name" value="WD40 REPEAT PROTEIN"/>
    <property type="match status" value="1"/>
</dbReference>
<dbReference type="STRING" id="1230905.A0A1G4JNN9"/>
<dbReference type="InterPro" id="IPR006594">
    <property type="entry name" value="LisH"/>
</dbReference>
<evidence type="ECO:0000256" key="4">
    <source>
        <dbReference type="ARBA" id="ARBA00023242"/>
    </source>
</evidence>
<organism evidence="7 8">
    <name type="scientific">Lachancea mirantina</name>
    <dbReference type="NCBI Taxonomy" id="1230905"/>
    <lineage>
        <taxon>Eukaryota</taxon>
        <taxon>Fungi</taxon>
        <taxon>Dikarya</taxon>
        <taxon>Ascomycota</taxon>
        <taxon>Saccharomycotina</taxon>
        <taxon>Saccharomycetes</taxon>
        <taxon>Saccharomycetales</taxon>
        <taxon>Saccharomycetaceae</taxon>
        <taxon>Lachancea</taxon>
    </lineage>
</organism>
<reference evidence="7 8" key="1">
    <citation type="submission" date="2016-03" db="EMBL/GenBank/DDBJ databases">
        <authorList>
            <person name="Devillers H."/>
        </authorList>
    </citation>
    <scope>NUCLEOTIDE SEQUENCE [LARGE SCALE GENOMIC DNA]</scope>
    <source>
        <strain evidence="7">CBS 11717</strain>
    </source>
</reference>
<dbReference type="OrthoDB" id="1367865at2759"/>
<proteinExistence type="predicted"/>
<feature type="repeat" description="WD" evidence="5">
    <location>
        <begin position="204"/>
        <end position="239"/>
    </location>
</feature>
<dbReference type="InterPro" id="IPR045183">
    <property type="entry name" value="Ebi-like"/>
</dbReference>
<evidence type="ECO:0000256" key="3">
    <source>
        <dbReference type="ARBA" id="ARBA00022737"/>
    </source>
</evidence>
<evidence type="ECO:0000256" key="5">
    <source>
        <dbReference type="PROSITE-ProRule" id="PRU00221"/>
    </source>
</evidence>
<dbReference type="PANTHER" id="PTHR22846:SF2">
    <property type="entry name" value="F-BOX-LIKE_WD REPEAT-CONTAINING PROTEIN EBI"/>
    <property type="match status" value="1"/>
</dbReference>
<dbReference type="Gene3D" id="1.20.960.30">
    <property type="match status" value="1"/>
</dbReference>
<protein>
    <submittedName>
        <fullName evidence="7">LAMI_0E09736g1_1</fullName>
    </submittedName>
</protein>
<keyword evidence="3" id="KW-0677">Repeat</keyword>
<dbReference type="Proteomes" id="UP000191024">
    <property type="component" value="Chromosome E"/>
</dbReference>
<dbReference type="AlphaFoldDB" id="A0A1G4JNN9"/>
<dbReference type="SUPFAM" id="SSF50978">
    <property type="entry name" value="WD40 repeat-like"/>
    <property type="match status" value="1"/>
</dbReference>
<dbReference type="GO" id="GO:0034967">
    <property type="term" value="C:Set3 complex"/>
    <property type="evidence" value="ECO:0007669"/>
    <property type="project" value="TreeGrafter"/>
</dbReference>
<keyword evidence="2 5" id="KW-0853">WD repeat</keyword>
<dbReference type="InterPro" id="IPR001680">
    <property type="entry name" value="WD40_rpt"/>
</dbReference>
<evidence type="ECO:0000256" key="1">
    <source>
        <dbReference type="ARBA" id="ARBA00004123"/>
    </source>
</evidence>